<dbReference type="Pfam" id="PF09807">
    <property type="entry name" value="ELP6"/>
    <property type="match status" value="1"/>
</dbReference>
<dbReference type="UniPathway" id="UPA00988"/>
<evidence type="ECO:0008006" key="5">
    <source>
        <dbReference type="Google" id="ProtNLM"/>
    </source>
</evidence>
<dbReference type="OMA" id="SMLEWIG"/>
<keyword evidence="4" id="KW-1185">Reference proteome</keyword>
<dbReference type="OrthoDB" id="9995306at2759"/>
<protein>
    <recommendedName>
        <fullName evidence="5">Elongator complex protein 5</fullName>
    </recommendedName>
</protein>
<reference evidence="3 4" key="1">
    <citation type="journal article" date="2012" name="Science">
        <title>The Paleozoic origin of enzymatic lignin decomposition reconstructed from 31 fungal genomes.</title>
        <authorList>
            <person name="Floudas D."/>
            <person name="Binder M."/>
            <person name="Riley R."/>
            <person name="Barry K."/>
            <person name="Blanchette R.A."/>
            <person name="Henrissat B."/>
            <person name="Martinez A.T."/>
            <person name="Otillar R."/>
            <person name="Spatafora J.W."/>
            <person name="Yadav J.S."/>
            <person name="Aerts A."/>
            <person name="Benoit I."/>
            <person name="Boyd A."/>
            <person name="Carlson A."/>
            <person name="Copeland A."/>
            <person name="Coutinho P.M."/>
            <person name="de Vries R.P."/>
            <person name="Ferreira P."/>
            <person name="Findley K."/>
            <person name="Foster B."/>
            <person name="Gaskell J."/>
            <person name="Glotzer D."/>
            <person name="Gorecki P."/>
            <person name="Heitman J."/>
            <person name="Hesse C."/>
            <person name="Hori C."/>
            <person name="Igarashi K."/>
            <person name="Jurgens J.A."/>
            <person name="Kallen N."/>
            <person name="Kersten P."/>
            <person name="Kohler A."/>
            <person name="Kuees U."/>
            <person name="Kumar T.K.A."/>
            <person name="Kuo A."/>
            <person name="LaButti K."/>
            <person name="Larrondo L.F."/>
            <person name="Lindquist E."/>
            <person name="Ling A."/>
            <person name="Lombard V."/>
            <person name="Lucas S."/>
            <person name="Lundell T."/>
            <person name="Martin R."/>
            <person name="McLaughlin D.J."/>
            <person name="Morgenstern I."/>
            <person name="Morin E."/>
            <person name="Murat C."/>
            <person name="Nagy L.G."/>
            <person name="Nolan M."/>
            <person name="Ohm R.A."/>
            <person name="Patyshakuliyeva A."/>
            <person name="Rokas A."/>
            <person name="Ruiz-Duenas F.J."/>
            <person name="Sabat G."/>
            <person name="Salamov A."/>
            <person name="Samejima M."/>
            <person name="Schmutz J."/>
            <person name="Slot J.C."/>
            <person name="St John F."/>
            <person name="Stenlid J."/>
            <person name="Sun H."/>
            <person name="Sun S."/>
            <person name="Syed K."/>
            <person name="Tsang A."/>
            <person name="Wiebenga A."/>
            <person name="Young D."/>
            <person name="Pisabarro A."/>
            <person name="Eastwood D.C."/>
            <person name="Martin F."/>
            <person name="Cullen D."/>
            <person name="Grigoriev I.V."/>
            <person name="Hibbett D.S."/>
        </authorList>
    </citation>
    <scope>NUCLEOTIDE SEQUENCE [LARGE SCALE GENOMIC DNA]</scope>
    <source>
        <strain evidence="3 4">ATCC 11539</strain>
    </source>
</reference>
<dbReference type="InterPro" id="IPR027417">
    <property type="entry name" value="P-loop_NTPase"/>
</dbReference>
<dbReference type="GO" id="GO:0033588">
    <property type="term" value="C:elongator holoenzyme complex"/>
    <property type="evidence" value="ECO:0007669"/>
    <property type="project" value="InterPro"/>
</dbReference>
<accession>S7QBX7</accession>
<dbReference type="STRING" id="670483.S7QBX7"/>
<proteinExistence type="inferred from homology"/>
<dbReference type="eggNOG" id="ENOG502SP1X">
    <property type="taxonomic scope" value="Eukaryota"/>
</dbReference>
<evidence type="ECO:0000313" key="3">
    <source>
        <dbReference type="EMBL" id="EPQ56847.1"/>
    </source>
</evidence>
<dbReference type="GeneID" id="19305812"/>
<dbReference type="SUPFAM" id="SSF52540">
    <property type="entry name" value="P-loop containing nucleoside triphosphate hydrolases"/>
    <property type="match status" value="1"/>
</dbReference>
<comment type="similarity">
    <text evidence="2">Belongs to the ELP6 family.</text>
</comment>
<name>S7QBX7_GLOTA</name>
<sequence>MFPPPDFPAPGDFILVTDQILSPADFQLHRMLASHFKDNKNAIGYVLSVSESYSRWKAIASRANVNIETLVQSQSLRFLDLVPDLRSSTSPQESLRSSIRELRSLLQQQRHDVTGPSLVILDDISSLEWIGYPTDDLSQFCRALVALARKYNSPLVIRHHITTADAPDDLYRLLLQLCTYHIDVRPLSTGRSGAVSGEISLQSGPSNAATRVKTIPGHRAVQYRLTDTAAVYFEKGTGQVVL</sequence>
<dbReference type="AlphaFoldDB" id="S7QBX7"/>
<dbReference type="EMBL" id="KB469299">
    <property type="protein sequence ID" value="EPQ56847.1"/>
    <property type="molecule type" value="Genomic_DNA"/>
</dbReference>
<dbReference type="GO" id="GO:0002098">
    <property type="term" value="P:tRNA wobble uridine modification"/>
    <property type="evidence" value="ECO:0007669"/>
    <property type="project" value="InterPro"/>
</dbReference>
<dbReference type="PANTHER" id="PTHR16184:SF6">
    <property type="entry name" value="ELONGATOR COMPLEX PROTEIN 6"/>
    <property type="match status" value="1"/>
</dbReference>
<dbReference type="CDD" id="cd19495">
    <property type="entry name" value="Elp6"/>
    <property type="match status" value="1"/>
</dbReference>
<gene>
    <name evidence="3" type="ORF">GLOTRDRAFT_38071</name>
</gene>
<dbReference type="PANTHER" id="PTHR16184">
    <property type="entry name" value="ELONGATOR COMPLEX PROTEIN 6"/>
    <property type="match status" value="1"/>
</dbReference>
<dbReference type="HOGENOM" id="CLU_073399_1_0_1"/>
<evidence type="ECO:0000256" key="1">
    <source>
        <dbReference type="ARBA" id="ARBA00005043"/>
    </source>
</evidence>
<dbReference type="Gene3D" id="3.40.50.300">
    <property type="entry name" value="P-loop containing nucleotide triphosphate hydrolases"/>
    <property type="match status" value="1"/>
</dbReference>
<evidence type="ECO:0000313" key="4">
    <source>
        <dbReference type="Proteomes" id="UP000030669"/>
    </source>
</evidence>
<dbReference type="InterPro" id="IPR018627">
    <property type="entry name" value="ELP6"/>
</dbReference>
<dbReference type="RefSeq" id="XP_007863920.1">
    <property type="nucleotide sequence ID" value="XM_007865729.1"/>
</dbReference>
<dbReference type="Proteomes" id="UP000030669">
    <property type="component" value="Unassembled WGS sequence"/>
</dbReference>
<comment type="pathway">
    <text evidence="1">tRNA modification; 5-methoxycarbonylmethyl-2-thiouridine-tRNA biosynthesis.</text>
</comment>
<dbReference type="KEGG" id="gtr:GLOTRDRAFT_38071"/>
<evidence type="ECO:0000256" key="2">
    <source>
        <dbReference type="ARBA" id="ARBA00008837"/>
    </source>
</evidence>
<organism evidence="3 4">
    <name type="scientific">Gloeophyllum trabeum (strain ATCC 11539 / FP-39264 / Madison 617)</name>
    <name type="common">Brown rot fungus</name>
    <dbReference type="NCBI Taxonomy" id="670483"/>
    <lineage>
        <taxon>Eukaryota</taxon>
        <taxon>Fungi</taxon>
        <taxon>Dikarya</taxon>
        <taxon>Basidiomycota</taxon>
        <taxon>Agaricomycotina</taxon>
        <taxon>Agaricomycetes</taxon>
        <taxon>Gloeophyllales</taxon>
        <taxon>Gloeophyllaceae</taxon>
        <taxon>Gloeophyllum</taxon>
    </lineage>
</organism>